<dbReference type="Proteomes" id="UP000195991">
    <property type="component" value="Unassembled WGS sequence"/>
</dbReference>
<dbReference type="Gene3D" id="1.10.10.60">
    <property type="entry name" value="Homeodomain-like"/>
    <property type="match status" value="2"/>
</dbReference>
<dbReference type="PANTHER" id="PTHR43280:SF34">
    <property type="entry name" value="ARAC-FAMILY TRANSCRIPTIONAL REGULATOR"/>
    <property type="match status" value="1"/>
</dbReference>
<dbReference type="SMART" id="SM00342">
    <property type="entry name" value="HTH_ARAC"/>
    <property type="match status" value="1"/>
</dbReference>
<evidence type="ECO:0000256" key="3">
    <source>
        <dbReference type="ARBA" id="ARBA00023163"/>
    </source>
</evidence>
<gene>
    <name evidence="5" type="ORF">BTT61001_02915</name>
</gene>
<reference evidence="5 6" key="1">
    <citation type="submission" date="2016-08" db="EMBL/GenBank/DDBJ databases">
        <authorList>
            <person name="Seilhamer J.J."/>
        </authorList>
    </citation>
    <scope>NUCLEOTIDE SEQUENCE [LARGE SCALE GENOMIC DNA]</scope>
    <source>
        <strain evidence="5 6">IEBC_T61001</strain>
    </source>
</reference>
<protein>
    <submittedName>
        <fullName evidence="5">Transcriptional regulator, AraC family</fullName>
    </submittedName>
</protein>
<evidence type="ECO:0000313" key="6">
    <source>
        <dbReference type="Proteomes" id="UP000195991"/>
    </source>
</evidence>
<dbReference type="PROSITE" id="PS01124">
    <property type="entry name" value="HTH_ARAC_FAMILY_2"/>
    <property type="match status" value="1"/>
</dbReference>
<dbReference type="SUPFAM" id="SSF46689">
    <property type="entry name" value="Homeodomain-like"/>
    <property type="match status" value="2"/>
</dbReference>
<evidence type="ECO:0000259" key="4">
    <source>
        <dbReference type="PROSITE" id="PS01124"/>
    </source>
</evidence>
<dbReference type="GO" id="GO:0003700">
    <property type="term" value="F:DNA-binding transcription factor activity"/>
    <property type="evidence" value="ECO:0007669"/>
    <property type="project" value="InterPro"/>
</dbReference>
<dbReference type="GO" id="GO:0043565">
    <property type="term" value="F:sequence-specific DNA binding"/>
    <property type="evidence" value="ECO:0007669"/>
    <property type="project" value="InterPro"/>
</dbReference>
<name>A0A1C4E5I4_BACTU</name>
<dbReference type="InterPro" id="IPR018060">
    <property type="entry name" value="HTH_AraC"/>
</dbReference>
<keyword evidence="1" id="KW-0805">Transcription regulation</keyword>
<sequence length="412" mass="47980">MGKSNYSVDTDCVCNLLYQTFEIPVRFLDKSKNILYEWISNDIQNPFYSSKEEQLNELYWDDDPINFPIIRTNNYLENFILIHIVNKKSIEGTFIIGPTIYSEPLEETINKIINDFHVITTQQEVINYYHSIPTIKRLPLIHISILLYYMIYFEKIEVSTVVKRNISLKNTTCEVKKSDLFISVRHQNNHECADISLEIQIFEAIKSGNKEKLLKYVELFPNEKIGVLCVTNELRNRKNQGIICIALATRYAIDGGLPSDIAFSLSDLYIQNLEKLNDVTSVVKLIIDAFCVFADYVKKNGDQKLSKAIMDCKNYIAKNIYQEISLKQLAHVTNKNPMYLSTLFKKEVGVSLSEYMQREKVEEAKKLLTLTNYSLLDISTFLNFNSQSYFTKIFKKHTEITPKQYRNQNTIY</sequence>
<dbReference type="EMBL" id="FMBI01000030">
    <property type="protein sequence ID" value="SCC38917.1"/>
    <property type="molecule type" value="Genomic_DNA"/>
</dbReference>
<feature type="domain" description="HTH araC/xylS-type" evidence="4">
    <location>
        <begin position="310"/>
        <end position="408"/>
    </location>
</feature>
<evidence type="ECO:0000256" key="2">
    <source>
        <dbReference type="ARBA" id="ARBA00023125"/>
    </source>
</evidence>
<evidence type="ECO:0000256" key="1">
    <source>
        <dbReference type="ARBA" id="ARBA00023015"/>
    </source>
</evidence>
<dbReference type="PANTHER" id="PTHR43280">
    <property type="entry name" value="ARAC-FAMILY TRANSCRIPTIONAL REGULATOR"/>
    <property type="match status" value="1"/>
</dbReference>
<evidence type="ECO:0000313" key="5">
    <source>
        <dbReference type="EMBL" id="SCC38917.1"/>
    </source>
</evidence>
<keyword evidence="3" id="KW-0804">Transcription</keyword>
<organism evidence="5 6">
    <name type="scientific">Bacillus thuringiensis</name>
    <dbReference type="NCBI Taxonomy" id="1428"/>
    <lineage>
        <taxon>Bacteria</taxon>
        <taxon>Bacillati</taxon>
        <taxon>Bacillota</taxon>
        <taxon>Bacilli</taxon>
        <taxon>Bacillales</taxon>
        <taxon>Bacillaceae</taxon>
        <taxon>Bacillus</taxon>
        <taxon>Bacillus cereus group</taxon>
    </lineage>
</organism>
<dbReference type="AlphaFoldDB" id="A0A1C4E5I4"/>
<dbReference type="Pfam" id="PF12833">
    <property type="entry name" value="HTH_18"/>
    <property type="match status" value="1"/>
</dbReference>
<proteinExistence type="predicted"/>
<dbReference type="RefSeq" id="WP_087984387.1">
    <property type="nucleotide sequence ID" value="NZ_FMBI01000030.1"/>
</dbReference>
<dbReference type="InterPro" id="IPR009057">
    <property type="entry name" value="Homeodomain-like_sf"/>
</dbReference>
<accession>A0A1C4E5I4</accession>
<keyword evidence="2" id="KW-0238">DNA-binding</keyword>